<organism evidence="2 3">
    <name type="scientific">Lasallia pustulata</name>
    <dbReference type="NCBI Taxonomy" id="136370"/>
    <lineage>
        <taxon>Eukaryota</taxon>
        <taxon>Fungi</taxon>
        <taxon>Dikarya</taxon>
        <taxon>Ascomycota</taxon>
        <taxon>Pezizomycotina</taxon>
        <taxon>Lecanoromycetes</taxon>
        <taxon>OSLEUM clade</taxon>
        <taxon>Umbilicariomycetidae</taxon>
        <taxon>Umbilicariales</taxon>
        <taxon>Umbilicariaceae</taxon>
        <taxon>Lasallia</taxon>
    </lineage>
</organism>
<dbReference type="PANTHER" id="PTHR42060:SF1">
    <property type="entry name" value="NHL REPEAT-CONTAINING PROTEIN"/>
    <property type="match status" value="1"/>
</dbReference>
<name>A0A5M8Q0C3_9LECA</name>
<dbReference type="Proteomes" id="UP000324767">
    <property type="component" value="Unassembled WGS sequence"/>
</dbReference>
<feature type="chain" id="PRO_5024353203" description="Six-bladed beta-propeller, TolB-like" evidence="1">
    <location>
        <begin position="27"/>
        <end position="348"/>
    </location>
</feature>
<dbReference type="SUPFAM" id="SSF63829">
    <property type="entry name" value="Calcium-dependent phosphotriesterase"/>
    <property type="match status" value="1"/>
</dbReference>
<reference evidence="2 3" key="1">
    <citation type="submission" date="2019-09" db="EMBL/GenBank/DDBJ databases">
        <title>The hologenome of the rock-dwelling lichen Lasallia pustulata.</title>
        <authorList>
            <person name="Greshake Tzovaras B."/>
            <person name="Segers F."/>
            <person name="Bicker A."/>
            <person name="Dal Grande F."/>
            <person name="Otte J."/>
            <person name="Hankeln T."/>
            <person name="Schmitt I."/>
            <person name="Ebersberger I."/>
        </authorList>
    </citation>
    <scope>NUCLEOTIDE SEQUENCE [LARGE SCALE GENOMIC DNA]</scope>
    <source>
        <strain evidence="2">A1-1</strain>
    </source>
</reference>
<sequence length="348" mass="36632">MQLQYISVTLVAFLISAISFARPAKCAPARSPSSILSRNVARSISASVHDIYDFPKGTWVENLAVRSNGQILVTLLSSPQIYQVNPFQTPSATLVHTFPTLGCLGITELGNDIFYVATGNLSLSTFTAPPGTFSVWKVDMTSFSTSNANSAIVTKVADFPQVVAFNGMTTFNGFLLIADSGAGAVWSLNVNNGQKSKVISDPLMKPTSAVGPTGVNGIKVRDNTLYFTNTNQAIWAQVALNSDGTAAGSATVVVPNFVAGDDFQFDYIGDALFAGNNELRARAVTGGSVVTASTDALLVGSTACEFGRTGSDWSSLYVSTNGGINGYLTGTFTQPGRVVRVDANISFK</sequence>
<proteinExistence type="predicted"/>
<dbReference type="InterPro" id="IPR011042">
    <property type="entry name" value="6-blade_b-propeller_TolB-like"/>
</dbReference>
<keyword evidence="1" id="KW-0732">Signal</keyword>
<evidence type="ECO:0000313" key="3">
    <source>
        <dbReference type="Proteomes" id="UP000324767"/>
    </source>
</evidence>
<evidence type="ECO:0000313" key="2">
    <source>
        <dbReference type="EMBL" id="KAA6415127.1"/>
    </source>
</evidence>
<evidence type="ECO:0008006" key="4">
    <source>
        <dbReference type="Google" id="ProtNLM"/>
    </source>
</evidence>
<accession>A0A5M8Q0C3</accession>
<dbReference type="OrthoDB" id="9977941at2759"/>
<dbReference type="EMBL" id="VXIT01000002">
    <property type="protein sequence ID" value="KAA6415127.1"/>
    <property type="molecule type" value="Genomic_DNA"/>
</dbReference>
<protein>
    <recommendedName>
        <fullName evidence="4">Six-bladed beta-propeller, TolB-like</fullName>
    </recommendedName>
</protein>
<dbReference type="AlphaFoldDB" id="A0A5M8Q0C3"/>
<dbReference type="InterPro" id="IPR052998">
    <property type="entry name" value="Hetero-Diels-Alderase-like"/>
</dbReference>
<dbReference type="PANTHER" id="PTHR42060">
    <property type="entry name" value="NHL REPEAT-CONTAINING PROTEIN-RELATED"/>
    <property type="match status" value="1"/>
</dbReference>
<dbReference type="Gene3D" id="2.120.10.30">
    <property type="entry name" value="TolB, C-terminal domain"/>
    <property type="match status" value="1"/>
</dbReference>
<gene>
    <name evidence="2" type="ORF">FRX48_01879</name>
</gene>
<feature type="signal peptide" evidence="1">
    <location>
        <begin position="1"/>
        <end position="26"/>
    </location>
</feature>
<comment type="caution">
    <text evidence="2">The sequence shown here is derived from an EMBL/GenBank/DDBJ whole genome shotgun (WGS) entry which is preliminary data.</text>
</comment>
<evidence type="ECO:0000256" key="1">
    <source>
        <dbReference type="SAM" id="SignalP"/>
    </source>
</evidence>